<keyword evidence="2" id="KW-0479">Metal-binding</keyword>
<dbReference type="GO" id="GO:0016874">
    <property type="term" value="F:ligase activity"/>
    <property type="evidence" value="ECO:0007669"/>
    <property type="project" value="UniProtKB-KW"/>
</dbReference>
<keyword evidence="5" id="KW-0460">Magnesium</keyword>
<dbReference type="GO" id="GO:0005524">
    <property type="term" value="F:ATP binding"/>
    <property type="evidence" value="ECO:0007669"/>
    <property type="project" value="UniProtKB-KW"/>
</dbReference>
<evidence type="ECO:0000313" key="7">
    <source>
        <dbReference type="EMBL" id="ARU47304.1"/>
    </source>
</evidence>
<evidence type="ECO:0000256" key="1">
    <source>
        <dbReference type="ARBA" id="ARBA00022598"/>
    </source>
</evidence>
<dbReference type="Pfam" id="PF03738">
    <property type="entry name" value="GSP_synth"/>
    <property type="match status" value="1"/>
</dbReference>
<evidence type="ECO:0000256" key="2">
    <source>
        <dbReference type="ARBA" id="ARBA00022723"/>
    </source>
</evidence>
<dbReference type="InterPro" id="IPR016185">
    <property type="entry name" value="PreATP-grasp_dom_sf"/>
</dbReference>
<proteinExistence type="predicted"/>
<sequence>MMLHVEKIKPLSKEFLESIGFYWHTDTDQTSYVADELVLVCNDEVEAYYEAANELYDMFADAGQYVIDNNLFHELNIPFNLVDLIKNSWANDVHWHLYGRFDFAGGVDGKPIKLIEFNADTPTSLYETAIIQWAMLKANGMNEAKQFNTVFEALKENFKRLVVLDGNTEDFAASYEGWKILFSSIRGNIEDENTTRFLQSAANEAGFHTDFAYVDEVQFSGKEGIFKGEENFEFWFKLIPWENIAIEEGDLALLLDEMVKEQRAIIINPAYTLLFQSKAFMKILWDLFPNHPLLLETSYEPLTGKKQVEKRAFGREGANTIIYDTDMSVMAKVEGDYGNFKPIYQEYVELPKDVEGKSYQAGVFFAYEGCGLGFRRGGLIMENFSKFVGHRIKD</sequence>
<accession>A0A1Y0HIQ3</accession>
<protein>
    <submittedName>
        <fullName evidence="7">Acid--amine ligase YjfC</fullName>
        <ecNumber evidence="7">6.3.1.-</ecNumber>
    </submittedName>
</protein>
<dbReference type="KEGG" id="suls:Sdiek1_0121"/>
<dbReference type="EC" id="6.3.1.-" evidence="7"/>
<keyword evidence="8" id="KW-1185">Reference proteome</keyword>
<evidence type="ECO:0000256" key="3">
    <source>
        <dbReference type="ARBA" id="ARBA00022741"/>
    </source>
</evidence>
<dbReference type="SUPFAM" id="SSF52440">
    <property type="entry name" value="PreATP-grasp domain"/>
    <property type="match status" value="1"/>
</dbReference>
<dbReference type="InterPro" id="IPR005494">
    <property type="entry name" value="GSPS_pre-ATP-grasp-like_dom"/>
</dbReference>
<keyword evidence="1 7" id="KW-0436">Ligase</keyword>
<gene>
    <name evidence="7" type="ORF">Sdiek1_0121</name>
</gene>
<keyword evidence="3" id="KW-0547">Nucleotide-binding</keyword>
<dbReference type="Proteomes" id="UP000196005">
    <property type="component" value="Chromosome"/>
</dbReference>
<evidence type="ECO:0000259" key="6">
    <source>
        <dbReference type="Pfam" id="PF03738"/>
    </source>
</evidence>
<dbReference type="EMBL" id="CP021416">
    <property type="protein sequence ID" value="ARU47304.1"/>
    <property type="molecule type" value="Genomic_DNA"/>
</dbReference>
<evidence type="ECO:0000256" key="5">
    <source>
        <dbReference type="ARBA" id="ARBA00022842"/>
    </source>
</evidence>
<dbReference type="GO" id="GO:0046872">
    <property type="term" value="F:metal ion binding"/>
    <property type="evidence" value="ECO:0007669"/>
    <property type="project" value="UniProtKB-KW"/>
</dbReference>
<reference evidence="8" key="1">
    <citation type="submission" date="2017-05" db="EMBL/GenBank/DDBJ databases">
        <title>Dechlorination kinetics govern the competition between two new strains of the genus Sulfurospirillum.</title>
        <authorList>
            <person name="Buttet G.F."/>
            <person name="Murray A.M."/>
            <person name="Goris T."/>
            <person name="Burion M."/>
            <person name="Lin B."/>
            <person name="Rolle M."/>
            <person name="Maillard J."/>
        </authorList>
    </citation>
    <scope>NUCLEOTIDE SEQUENCE [LARGE SCALE GENOMIC DNA]</scope>
    <source>
        <strain evidence="8">SL2-1</strain>
    </source>
</reference>
<evidence type="ECO:0000256" key="4">
    <source>
        <dbReference type="ARBA" id="ARBA00022840"/>
    </source>
</evidence>
<keyword evidence="4" id="KW-0067">ATP-binding</keyword>
<dbReference type="SUPFAM" id="SSF56059">
    <property type="entry name" value="Glutathione synthetase ATP-binding domain-like"/>
    <property type="match status" value="1"/>
</dbReference>
<feature type="domain" description="Glutathionylspermidine synthase pre-ATP-grasp-like" evidence="6">
    <location>
        <begin position="13"/>
        <end position="392"/>
    </location>
</feature>
<name>A0A1Y0HIQ3_9BACT</name>
<dbReference type="AlphaFoldDB" id="A0A1Y0HIQ3"/>
<dbReference type="Gene3D" id="3.30.1490.330">
    <property type="match status" value="1"/>
</dbReference>
<evidence type="ECO:0000313" key="8">
    <source>
        <dbReference type="Proteomes" id="UP000196005"/>
    </source>
</evidence>
<organism evidence="7 8">
    <name type="scientific">Sulfurospirillum diekertiae</name>
    <dbReference type="NCBI Taxonomy" id="1854492"/>
    <lineage>
        <taxon>Bacteria</taxon>
        <taxon>Pseudomonadati</taxon>
        <taxon>Campylobacterota</taxon>
        <taxon>Epsilonproteobacteria</taxon>
        <taxon>Campylobacterales</taxon>
        <taxon>Sulfurospirillaceae</taxon>
        <taxon>Sulfurospirillum</taxon>
    </lineage>
</organism>